<dbReference type="Proteomes" id="UP001174136">
    <property type="component" value="Unassembled WGS sequence"/>
</dbReference>
<dbReference type="CDD" id="cd00063">
    <property type="entry name" value="FN3"/>
    <property type="match status" value="1"/>
</dbReference>
<sequence>MPSLTLNPSLSPALSPVASSTVNESTLQVDDPLLEVNISGADNTQWRLEGLQEGALYRFLLSACTLAGCGPVLAQEGSTLTLSQCSRYHKMADSFFLFFLFFTFPFMRKKKKKKEEEEE</sequence>
<dbReference type="EMBL" id="JAOPHQ010000328">
    <property type="protein sequence ID" value="KAK0154867.1"/>
    <property type="molecule type" value="Genomic_DNA"/>
</dbReference>
<organism evidence="1 2">
    <name type="scientific">Merluccius polli</name>
    <name type="common">Benguela hake</name>
    <name type="synonym">Merluccius cadenati</name>
    <dbReference type="NCBI Taxonomy" id="89951"/>
    <lineage>
        <taxon>Eukaryota</taxon>
        <taxon>Metazoa</taxon>
        <taxon>Chordata</taxon>
        <taxon>Craniata</taxon>
        <taxon>Vertebrata</taxon>
        <taxon>Euteleostomi</taxon>
        <taxon>Actinopterygii</taxon>
        <taxon>Neopterygii</taxon>
        <taxon>Teleostei</taxon>
        <taxon>Neoteleostei</taxon>
        <taxon>Acanthomorphata</taxon>
        <taxon>Zeiogadaria</taxon>
        <taxon>Gadariae</taxon>
        <taxon>Gadiformes</taxon>
        <taxon>Gadoidei</taxon>
        <taxon>Merlucciidae</taxon>
        <taxon>Merluccius</taxon>
    </lineage>
</organism>
<reference evidence="1" key="1">
    <citation type="journal article" date="2023" name="Front. Mar. Sci.">
        <title>A new Merluccius polli reference genome to investigate the effects of global change in West African waters.</title>
        <authorList>
            <person name="Mateo J.L."/>
            <person name="Blanco-Fernandez C."/>
            <person name="Garcia-Vazquez E."/>
            <person name="Machado-Schiaffino G."/>
        </authorList>
    </citation>
    <scope>NUCLEOTIDE SEQUENCE</scope>
    <source>
        <strain evidence="1">C29</strain>
        <tissue evidence="1">Fin</tissue>
    </source>
</reference>
<evidence type="ECO:0000313" key="2">
    <source>
        <dbReference type="Proteomes" id="UP001174136"/>
    </source>
</evidence>
<evidence type="ECO:0000313" key="1">
    <source>
        <dbReference type="EMBL" id="KAK0154867.1"/>
    </source>
</evidence>
<dbReference type="SUPFAM" id="SSF49265">
    <property type="entry name" value="Fibronectin type III"/>
    <property type="match status" value="1"/>
</dbReference>
<dbReference type="AlphaFoldDB" id="A0AA47PCS1"/>
<dbReference type="InterPro" id="IPR003961">
    <property type="entry name" value="FN3_dom"/>
</dbReference>
<protein>
    <submittedName>
        <fullName evidence="1">Uncharacterized protein</fullName>
    </submittedName>
</protein>
<accession>A0AA47PCS1</accession>
<proteinExistence type="predicted"/>
<dbReference type="InterPro" id="IPR036116">
    <property type="entry name" value="FN3_sf"/>
</dbReference>
<keyword evidence="2" id="KW-1185">Reference proteome</keyword>
<comment type="caution">
    <text evidence="1">The sequence shown here is derived from an EMBL/GenBank/DDBJ whole genome shotgun (WGS) entry which is preliminary data.</text>
</comment>
<name>A0AA47PCS1_MERPO</name>
<gene>
    <name evidence="1" type="ORF">N1851_002823</name>
</gene>